<feature type="region of interest" description="Disordered" evidence="1">
    <location>
        <begin position="183"/>
        <end position="257"/>
    </location>
</feature>
<feature type="region of interest" description="Disordered" evidence="1">
    <location>
        <begin position="432"/>
        <end position="458"/>
    </location>
</feature>
<dbReference type="Pfam" id="PF04468">
    <property type="entry name" value="PSP1"/>
    <property type="match status" value="1"/>
</dbReference>
<dbReference type="InterPro" id="IPR007557">
    <property type="entry name" value="PSP1_C"/>
</dbReference>
<dbReference type="Proteomes" id="UP001295423">
    <property type="component" value="Unassembled WGS sequence"/>
</dbReference>
<feature type="compositionally biased region" description="Gly residues" evidence="1">
    <location>
        <begin position="222"/>
        <end position="247"/>
    </location>
</feature>
<name>A0AAD2PWA6_9STRA</name>
<protein>
    <recommendedName>
        <fullName evidence="2">PSP1 C-terminal domain-containing protein</fullName>
    </recommendedName>
</protein>
<dbReference type="AlphaFoldDB" id="A0AAD2PWA6"/>
<evidence type="ECO:0000256" key="1">
    <source>
        <dbReference type="SAM" id="MobiDB-lite"/>
    </source>
</evidence>
<dbReference type="EMBL" id="CAKOGP040002025">
    <property type="protein sequence ID" value="CAJ1959853.1"/>
    <property type="molecule type" value="Genomic_DNA"/>
</dbReference>
<dbReference type="PANTHER" id="PTHR43830">
    <property type="entry name" value="PROTEIN PSP1"/>
    <property type="match status" value="1"/>
</dbReference>
<feature type="region of interest" description="Disordered" evidence="1">
    <location>
        <begin position="1"/>
        <end position="71"/>
    </location>
</feature>
<evidence type="ECO:0000259" key="2">
    <source>
        <dbReference type="PROSITE" id="PS51411"/>
    </source>
</evidence>
<feature type="compositionally biased region" description="Basic and acidic residues" evidence="1">
    <location>
        <begin position="324"/>
        <end position="338"/>
    </location>
</feature>
<feature type="region of interest" description="Disordered" evidence="1">
    <location>
        <begin position="90"/>
        <end position="131"/>
    </location>
</feature>
<sequence>MATGHQKQYDASYGYEDATPDVANRYGRPFTPPRDNYNNYHEEAGPRYTPPIAHGAEGRRSSFQGAAAPPAQYVDSSGINLHDFDNATSLTMGGPRRATMSFGDNLNAPPGFHSGRSRSGSNDSDFLTSLIGNEDVNPANLQRRSSLQEGIYQQNDLMMGVQDPMAEYHAHQRRNSLQEALARNGTSPPEQMHRPQNKWDQQQQHHGGGRRSSLPNTMGQRGSMGYGQGGGGGGGHRYDQGGYGGGYPQQPRAPQPTGPLYTVKLKRNQRSFVLGPRIKSKLVTGTYVKVEADRGEDLGIVIGEASPDSLEIPSRRASYGGFEPPRRNNSGRESRDQPKKILRLATREEVALLATRRQEEDEMHQLCVQKVRERGLDMRIVDAEYQFDRNKLTFYFEAERRVDFRDLVRELFMICGTRIWMCQINTYATSTASRPSNETHEEEDHSEPIIAPPSEFLG</sequence>
<dbReference type="GO" id="GO:0005737">
    <property type="term" value="C:cytoplasm"/>
    <property type="evidence" value="ECO:0007669"/>
    <property type="project" value="TreeGrafter"/>
</dbReference>
<comment type="caution">
    <text evidence="3">The sequence shown here is derived from an EMBL/GenBank/DDBJ whole genome shotgun (WGS) entry which is preliminary data.</text>
</comment>
<feature type="domain" description="PSP1 C-terminal" evidence="2">
    <location>
        <begin position="339"/>
        <end position="424"/>
    </location>
</feature>
<evidence type="ECO:0000313" key="3">
    <source>
        <dbReference type="EMBL" id="CAJ1959853.1"/>
    </source>
</evidence>
<organism evidence="3 4">
    <name type="scientific">Cylindrotheca closterium</name>
    <dbReference type="NCBI Taxonomy" id="2856"/>
    <lineage>
        <taxon>Eukaryota</taxon>
        <taxon>Sar</taxon>
        <taxon>Stramenopiles</taxon>
        <taxon>Ochrophyta</taxon>
        <taxon>Bacillariophyta</taxon>
        <taxon>Bacillariophyceae</taxon>
        <taxon>Bacillariophycidae</taxon>
        <taxon>Bacillariales</taxon>
        <taxon>Bacillariaceae</taxon>
        <taxon>Cylindrotheca</taxon>
    </lineage>
</organism>
<gene>
    <name evidence="3" type="ORF">CYCCA115_LOCUS18272</name>
</gene>
<dbReference type="PROSITE" id="PS51411">
    <property type="entry name" value="PSP1_C"/>
    <property type="match status" value="1"/>
</dbReference>
<accession>A0AAD2PWA6</accession>
<feature type="compositionally biased region" description="Basic and acidic residues" evidence="1">
    <location>
        <begin position="437"/>
        <end position="447"/>
    </location>
</feature>
<proteinExistence type="predicted"/>
<feature type="region of interest" description="Disordered" evidence="1">
    <location>
        <begin position="312"/>
        <end position="338"/>
    </location>
</feature>
<evidence type="ECO:0000313" key="4">
    <source>
        <dbReference type="Proteomes" id="UP001295423"/>
    </source>
</evidence>
<dbReference type="NCBIfam" id="NF041131">
    <property type="entry name" value="RicT_YaaT_fam"/>
    <property type="match status" value="1"/>
</dbReference>
<dbReference type="InterPro" id="IPR047767">
    <property type="entry name" value="PSP1-like"/>
</dbReference>
<keyword evidence="4" id="KW-1185">Reference proteome</keyword>
<dbReference type="PANTHER" id="PTHR43830:SF3">
    <property type="entry name" value="PROTEIN PSP1"/>
    <property type="match status" value="1"/>
</dbReference>
<reference evidence="3" key="1">
    <citation type="submission" date="2023-08" db="EMBL/GenBank/DDBJ databases">
        <authorList>
            <person name="Audoor S."/>
            <person name="Bilcke G."/>
        </authorList>
    </citation>
    <scope>NUCLEOTIDE SEQUENCE</scope>
</reference>